<dbReference type="FunFam" id="3.30.70.330:FF:000037">
    <property type="entry name" value="RNA-binding protein with multiple splicing 2"/>
    <property type="match status" value="1"/>
</dbReference>
<dbReference type="PANTHER" id="PTHR10501">
    <property type="entry name" value="U1 SMALL NUCLEAR RIBONUCLEOPROTEIN A/U2 SMALL NUCLEAR RIBONUCLEOPROTEIN B"/>
    <property type="match status" value="1"/>
</dbReference>
<dbReference type="InterPro" id="IPR000504">
    <property type="entry name" value="RRM_dom"/>
</dbReference>
<dbReference type="Proteomes" id="UP000218231">
    <property type="component" value="Unassembled WGS sequence"/>
</dbReference>
<protein>
    <recommendedName>
        <fullName evidence="5">RRM domain-containing protein</fullName>
    </recommendedName>
</protein>
<feature type="domain" description="RRM" evidence="5">
    <location>
        <begin position="36"/>
        <end position="118"/>
    </location>
</feature>
<dbReference type="Gene3D" id="3.30.70.330">
    <property type="match status" value="2"/>
</dbReference>
<keyword evidence="3" id="KW-0539">Nucleus</keyword>
<dbReference type="OrthoDB" id="431169at2759"/>
<proteinExistence type="predicted"/>
<dbReference type="STRING" id="2018661.A0A2A2L5I0"/>
<dbReference type="InterPro" id="IPR034788">
    <property type="entry name" value="Cpo_RRM"/>
</dbReference>
<evidence type="ECO:0000313" key="6">
    <source>
        <dbReference type="EMBL" id="PAV81521.1"/>
    </source>
</evidence>
<dbReference type="GO" id="GO:0003723">
    <property type="term" value="F:RNA binding"/>
    <property type="evidence" value="ECO:0007669"/>
    <property type="project" value="UniProtKB-UniRule"/>
</dbReference>
<evidence type="ECO:0000256" key="1">
    <source>
        <dbReference type="ARBA" id="ARBA00004123"/>
    </source>
</evidence>
<dbReference type="EMBL" id="LIAE01007162">
    <property type="protein sequence ID" value="PAV81521.1"/>
    <property type="molecule type" value="Genomic_DNA"/>
</dbReference>
<comment type="subcellular location">
    <subcellularLocation>
        <location evidence="1">Nucleus</location>
    </subcellularLocation>
</comment>
<evidence type="ECO:0000259" key="5">
    <source>
        <dbReference type="PROSITE" id="PS50102"/>
    </source>
</evidence>
<keyword evidence="7" id="KW-1185">Reference proteome</keyword>
<dbReference type="Pfam" id="PF00076">
    <property type="entry name" value="RRM_1"/>
    <property type="match status" value="2"/>
</dbReference>
<gene>
    <name evidence="6" type="ORF">WR25_13943</name>
</gene>
<evidence type="ECO:0000313" key="7">
    <source>
        <dbReference type="Proteomes" id="UP000218231"/>
    </source>
</evidence>
<dbReference type="SUPFAM" id="SSF54928">
    <property type="entry name" value="RNA-binding domain, RBD"/>
    <property type="match status" value="1"/>
</dbReference>
<sequence length="304" mass="32686">MDSGGINGAAKMAPAISMESLASVGTTDSASPSQVRTLFVSGLPMDAKPRELYLLFRAYRGYESSLLKMTAKNGKPTSPVGFVTFVSRQDADEARKSLQGVRFDPECAQVLRLELAKSNTKVSRQKQSTPPAHAPAAAPLTIPQFIAPLQPDLSFLDHHQQQALLLEHQHQLLALSLPQLAAAHQISAYLPTAASAISVQQPLYAPSAALHNASTSACSTLFVANLSPSINEEELRGLFKAFPGFTRMRLHNKNGTCVAFVEYGDLRQATQAMLALQGVQLSSTADRGGLRIEYARNKMADVNG</sequence>
<organism evidence="6 7">
    <name type="scientific">Diploscapter pachys</name>
    <dbReference type="NCBI Taxonomy" id="2018661"/>
    <lineage>
        <taxon>Eukaryota</taxon>
        <taxon>Metazoa</taxon>
        <taxon>Ecdysozoa</taxon>
        <taxon>Nematoda</taxon>
        <taxon>Chromadorea</taxon>
        <taxon>Rhabditida</taxon>
        <taxon>Rhabditina</taxon>
        <taxon>Rhabditomorpha</taxon>
        <taxon>Rhabditoidea</taxon>
        <taxon>Rhabditidae</taxon>
        <taxon>Diploscapter</taxon>
    </lineage>
</organism>
<dbReference type="GO" id="GO:0005634">
    <property type="term" value="C:nucleus"/>
    <property type="evidence" value="ECO:0007669"/>
    <property type="project" value="UniProtKB-SubCell"/>
</dbReference>
<dbReference type="InterPro" id="IPR035979">
    <property type="entry name" value="RBD_domain_sf"/>
</dbReference>
<evidence type="ECO:0000256" key="2">
    <source>
        <dbReference type="ARBA" id="ARBA00022884"/>
    </source>
</evidence>
<evidence type="ECO:0000256" key="4">
    <source>
        <dbReference type="PROSITE-ProRule" id="PRU00176"/>
    </source>
</evidence>
<dbReference type="AlphaFoldDB" id="A0A2A2L5I0"/>
<reference evidence="6 7" key="1">
    <citation type="journal article" date="2017" name="Curr. Biol.">
        <title>Genome architecture and evolution of a unichromosomal asexual nematode.</title>
        <authorList>
            <person name="Fradin H."/>
            <person name="Zegar C."/>
            <person name="Gutwein M."/>
            <person name="Lucas J."/>
            <person name="Kovtun M."/>
            <person name="Corcoran D."/>
            <person name="Baugh L.R."/>
            <person name="Kiontke K."/>
            <person name="Gunsalus K."/>
            <person name="Fitch D.H."/>
            <person name="Piano F."/>
        </authorList>
    </citation>
    <scope>NUCLEOTIDE SEQUENCE [LARGE SCALE GENOMIC DNA]</scope>
    <source>
        <strain evidence="6">PF1309</strain>
    </source>
</reference>
<feature type="domain" description="RRM" evidence="5">
    <location>
        <begin position="219"/>
        <end position="297"/>
    </location>
</feature>
<dbReference type="SMART" id="SM00360">
    <property type="entry name" value="RRM"/>
    <property type="match status" value="2"/>
</dbReference>
<dbReference type="PROSITE" id="PS50102">
    <property type="entry name" value="RRM"/>
    <property type="match status" value="2"/>
</dbReference>
<dbReference type="CDD" id="cd12684">
    <property type="entry name" value="RRM_cpo"/>
    <property type="match status" value="1"/>
</dbReference>
<name>A0A2A2L5I0_9BILA</name>
<accession>A0A2A2L5I0</accession>
<dbReference type="InterPro" id="IPR012677">
    <property type="entry name" value="Nucleotide-bd_a/b_plait_sf"/>
</dbReference>
<evidence type="ECO:0000256" key="3">
    <source>
        <dbReference type="ARBA" id="ARBA00023242"/>
    </source>
</evidence>
<comment type="caution">
    <text evidence="6">The sequence shown here is derived from an EMBL/GenBank/DDBJ whole genome shotgun (WGS) entry which is preliminary data.</text>
</comment>
<dbReference type="CDD" id="cd12245">
    <property type="entry name" value="RRM_scw1_like"/>
    <property type="match status" value="1"/>
</dbReference>
<keyword evidence="2 4" id="KW-0694">RNA-binding</keyword>